<accession>A0A177M879</accession>
<evidence type="ECO:0000313" key="1">
    <source>
        <dbReference type="EMBL" id="OAI01744.1"/>
    </source>
</evidence>
<name>A0A177M879_METMH</name>
<proteinExistence type="predicted"/>
<gene>
    <name evidence="1" type="ORF">A1353_00560</name>
</gene>
<comment type="caution">
    <text evidence="1">The sequence shown here is derived from an EMBL/GenBank/DDBJ whole genome shotgun (WGS) entry which is preliminary data.</text>
</comment>
<evidence type="ECO:0000313" key="2">
    <source>
        <dbReference type="Proteomes" id="UP000077763"/>
    </source>
</evidence>
<reference evidence="1 2" key="1">
    <citation type="submission" date="2016-03" db="EMBL/GenBank/DDBJ databases">
        <authorList>
            <person name="Ploux O."/>
        </authorList>
    </citation>
    <scope>NUCLEOTIDE SEQUENCE [LARGE SCALE GENOMIC DNA]</scope>
    <source>
        <strain evidence="1 2">R-45371</strain>
    </source>
</reference>
<dbReference type="Proteomes" id="UP000077763">
    <property type="component" value="Unassembled WGS sequence"/>
</dbReference>
<organism evidence="1 2">
    <name type="scientific">Methylomonas methanica</name>
    <dbReference type="NCBI Taxonomy" id="421"/>
    <lineage>
        <taxon>Bacteria</taxon>
        <taxon>Pseudomonadati</taxon>
        <taxon>Pseudomonadota</taxon>
        <taxon>Gammaproteobacteria</taxon>
        <taxon>Methylococcales</taxon>
        <taxon>Methylococcaceae</taxon>
        <taxon>Methylomonas</taxon>
    </lineage>
</organism>
<sequence>MVLIDSAVTTCFLRFGVRVFYRILRMAAFTTASGFIREARGNRYDPGAIMGALDKHQKPFQ</sequence>
<protein>
    <submittedName>
        <fullName evidence="1">Uncharacterized protein</fullName>
    </submittedName>
</protein>
<dbReference type="EMBL" id="LUUH01000066">
    <property type="protein sequence ID" value="OAI01744.1"/>
    <property type="molecule type" value="Genomic_DNA"/>
</dbReference>
<dbReference type="AlphaFoldDB" id="A0A177M879"/>